<dbReference type="Proteomes" id="UP001175353">
    <property type="component" value="Unassembled WGS sequence"/>
</dbReference>
<dbReference type="PANTHER" id="PTHR47843:SF2">
    <property type="entry name" value="BTB DOMAIN-CONTAINING PROTEIN"/>
    <property type="match status" value="1"/>
</dbReference>
<keyword evidence="4" id="KW-1185">Reference proteome</keyword>
<proteinExistence type="predicted"/>
<dbReference type="InterPro" id="IPR000210">
    <property type="entry name" value="BTB/POZ_dom"/>
</dbReference>
<evidence type="ECO:0000313" key="3">
    <source>
        <dbReference type="EMBL" id="KAK1004003.1"/>
    </source>
</evidence>
<feature type="domain" description="BTB" evidence="2">
    <location>
        <begin position="26"/>
        <end position="95"/>
    </location>
</feature>
<gene>
    <name evidence="3" type="primary">ABTB1_1</name>
    <name evidence="3" type="ORF">LTR91_004448</name>
</gene>
<feature type="region of interest" description="Disordered" evidence="1">
    <location>
        <begin position="1"/>
        <end position="20"/>
    </location>
</feature>
<dbReference type="Gene3D" id="3.30.710.10">
    <property type="entry name" value="Potassium Channel Kv1.1, Chain A"/>
    <property type="match status" value="1"/>
</dbReference>
<sequence>MTSTTTSNKVDGGHPPAKRFKPTYSGTITILAGTGETLFEVHKDIICKHSDFFVASCSKAWAEGKEGTVKLPTVESATVKLYIHWAYTGNINLDVLDYGPGLASNYGQTAQLFRLYIAADMFLDRIMKNKAMDTILQRMNKRTFAVDWHSANLVWDNTTGDSPLRSAILHWSAATTTRDGFSKAVLSLRPAFVIDLAGTLLDLKGEAAFAKYPTYERRSQYHDHGVDNVKCSEKCSTQMT</sequence>
<accession>A0AAN6QYT1</accession>
<dbReference type="PROSITE" id="PS50097">
    <property type="entry name" value="BTB"/>
    <property type="match status" value="1"/>
</dbReference>
<dbReference type="InterPro" id="IPR011333">
    <property type="entry name" value="SKP1/BTB/POZ_sf"/>
</dbReference>
<dbReference type="Pfam" id="PF00651">
    <property type="entry name" value="BTB"/>
    <property type="match status" value="1"/>
</dbReference>
<evidence type="ECO:0000259" key="2">
    <source>
        <dbReference type="PROSITE" id="PS50097"/>
    </source>
</evidence>
<evidence type="ECO:0000256" key="1">
    <source>
        <dbReference type="SAM" id="MobiDB-lite"/>
    </source>
</evidence>
<organism evidence="3 4">
    <name type="scientific">Friedmanniomyces endolithicus</name>
    <dbReference type="NCBI Taxonomy" id="329885"/>
    <lineage>
        <taxon>Eukaryota</taxon>
        <taxon>Fungi</taxon>
        <taxon>Dikarya</taxon>
        <taxon>Ascomycota</taxon>
        <taxon>Pezizomycotina</taxon>
        <taxon>Dothideomycetes</taxon>
        <taxon>Dothideomycetidae</taxon>
        <taxon>Mycosphaerellales</taxon>
        <taxon>Teratosphaeriaceae</taxon>
        <taxon>Friedmanniomyces</taxon>
    </lineage>
</organism>
<dbReference type="PANTHER" id="PTHR47843">
    <property type="entry name" value="BTB DOMAIN-CONTAINING PROTEIN-RELATED"/>
    <property type="match status" value="1"/>
</dbReference>
<protein>
    <submittedName>
        <fullName evidence="3">Ankyrin repeat and BTB/POZ domain-containing protein 1</fullName>
    </submittedName>
</protein>
<dbReference type="SUPFAM" id="SSF54695">
    <property type="entry name" value="POZ domain"/>
    <property type="match status" value="1"/>
</dbReference>
<dbReference type="AlphaFoldDB" id="A0AAN6QYT1"/>
<evidence type="ECO:0000313" key="4">
    <source>
        <dbReference type="Proteomes" id="UP001175353"/>
    </source>
</evidence>
<dbReference type="CDD" id="cd18186">
    <property type="entry name" value="BTB_POZ_ZBTB_KLHL-like"/>
    <property type="match status" value="1"/>
</dbReference>
<dbReference type="EMBL" id="JAUJLE010000026">
    <property type="protein sequence ID" value="KAK1004003.1"/>
    <property type="molecule type" value="Genomic_DNA"/>
</dbReference>
<reference evidence="3" key="1">
    <citation type="submission" date="2023-06" db="EMBL/GenBank/DDBJ databases">
        <title>Black Yeasts Isolated from many extreme environments.</title>
        <authorList>
            <person name="Coleine C."/>
            <person name="Stajich J.E."/>
            <person name="Selbmann L."/>
        </authorList>
    </citation>
    <scope>NUCLEOTIDE SEQUENCE</scope>
    <source>
        <strain evidence="3">CCFEE 5200</strain>
    </source>
</reference>
<comment type="caution">
    <text evidence="3">The sequence shown here is derived from an EMBL/GenBank/DDBJ whole genome shotgun (WGS) entry which is preliminary data.</text>
</comment>
<name>A0AAN6QYT1_9PEZI</name>